<feature type="transmembrane region" description="Helical" evidence="1">
    <location>
        <begin position="50"/>
        <end position="74"/>
    </location>
</feature>
<protein>
    <submittedName>
        <fullName evidence="2">Uncharacterized protein</fullName>
    </submittedName>
</protein>
<accession>A0ABT1XRN1</accession>
<comment type="caution">
    <text evidence="2">The sequence shown here is derived from an EMBL/GenBank/DDBJ whole genome shotgun (WGS) entry which is preliminary data.</text>
</comment>
<proteinExistence type="predicted"/>
<evidence type="ECO:0000313" key="3">
    <source>
        <dbReference type="Proteomes" id="UP001206067"/>
    </source>
</evidence>
<evidence type="ECO:0000313" key="2">
    <source>
        <dbReference type="EMBL" id="MCR2833325.1"/>
    </source>
</evidence>
<organism evidence="2 3">
    <name type="scientific">Parerythrobacter lacustris</name>
    <dbReference type="NCBI Taxonomy" id="2969984"/>
    <lineage>
        <taxon>Bacteria</taxon>
        <taxon>Pseudomonadati</taxon>
        <taxon>Pseudomonadota</taxon>
        <taxon>Alphaproteobacteria</taxon>
        <taxon>Sphingomonadales</taxon>
        <taxon>Erythrobacteraceae</taxon>
        <taxon>Parerythrobacter</taxon>
    </lineage>
</organism>
<dbReference type="RefSeq" id="WP_257595094.1">
    <property type="nucleotide sequence ID" value="NZ_JANKHH010000003.1"/>
</dbReference>
<gene>
    <name evidence="2" type="ORF">NSO95_05160</name>
</gene>
<sequence length="162" mass="17863">MGFIKYFTKADNWLDVVQRWGLAALSLWGALTWLSTQMSRLGDLNWADALAAGLAGTLATILVVAALLAAIRYFRPLSSPTPQQILDSLPGDEELQPGLGELEAEIIALRASVREISEDRKLIIEDYQRMTGLEARLTERTDNVEKAARSYSDGIVEVVKSN</sequence>
<keyword evidence="1" id="KW-0812">Transmembrane</keyword>
<dbReference type="Proteomes" id="UP001206067">
    <property type="component" value="Unassembled WGS sequence"/>
</dbReference>
<feature type="transmembrane region" description="Helical" evidence="1">
    <location>
        <begin position="20"/>
        <end position="38"/>
    </location>
</feature>
<keyword evidence="3" id="KW-1185">Reference proteome</keyword>
<name>A0ABT1XRN1_9SPHN</name>
<evidence type="ECO:0000256" key="1">
    <source>
        <dbReference type="SAM" id="Phobius"/>
    </source>
</evidence>
<keyword evidence="1" id="KW-0472">Membrane</keyword>
<keyword evidence="1" id="KW-1133">Transmembrane helix</keyword>
<dbReference type="EMBL" id="JANKHH010000003">
    <property type="protein sequence ID" value="MCR2833325.1"/>
    <property type="molecule type" value="Genomic_DNA"/>
</dbReference>
<reference evidence="2 3" key="1">
    <citation type="submission" date="2022-08" db="EMBL/GenBank/DDBJ databases">
        <title>Polyphasic taxonomy analysis of Qipengyuania sp.RS5-5.</title>
        <authorList>
            <person name="Xamxidin M."/>
            <person name="Wu M."/>
        </authorList>
    </citation>
    <scope>NUCLEOTIDE SEQUENCE [LARGE SCALE GENOMIC DNA]</scope>
    <source>
        <strain evidence="2 3">RS5-5</strain>
    </source>
</reference>